<gene>
    <name evidence="2" type="ORF">SAMN05660976_07316</name>
</gene>
<keyword evidence="2" id="KW-0503">Monooxygenase</keyword>
<proteinExistence type="predicted"/>
<dbReference type="InterPro" id="IPR011008">
    <property type="entry name" value="Dimeric_a/b-barrel"/>
</dbReference>
<dbReference type="STRING" id="46177.SAMN05660976_07316"/>
<dbReference type="AlphaFoldDB" id="A0A1H8FQJ3"/>
<accession>A0A1H8FQJ3</accession>
<reference evidence="2 3" key="1">
    <citation type="submission" date="2016-10" db="EMBL/GenBank/DDBJ databases">
        <authorList>
            <person name="de Groot N.N."/>
        </authorList>
    </citation>
    <scope>NUCLEOTIDE SEQUENCE [LARGE SCALE GENOMIC DNA]</scope>
    <source>
        <strain evidence="2 3">DSM 43357</strain>
    </source>
</reference>
<evidence type="ECO:0000313" key="2">
    <source>
        <dbReference type="EMBL" id="SEN34071.1"/>
    </source>
</evidence>
<dbReference type="InterPro" id="IPR007138">
    <property type="entry name" value="ABM_dom"/>
</dbReference>
<feature type="domain" description="ABM" evidence="1">
    <location>
        <begin position="3"/>
        <end position="93"/>
    </location>
</feature>
<dbReference type="InterPro" id="IPR050744">
    <property type="entry name" value="AI-2_Isomerase_LsrG"/>
</dbReference>
<name>A0A1H8FQJ3_9ACTN</name>
<dbReference type="PANTHER" id="PTHR33336">
    <property type="entry name" value="QUINOL MONOOXYGENASE YGIN-RELATED"/>
    <property type="match status" value="1"/>
</dbReference>
<sequence length="97" mass="10954">MTYVVQAVWTAREGEEDAVAGILRALTPLSRAEPGNLSYEAHVCADDPRRFMIFERYADEAAFAAHRDSEHFRRLVVGDCLARLASREVTAYRPLDL</sequence>
<dbReference type="Pfam" id="PF03992">
    <property type="entry name" value="ABM"/>
    <property type="match status" value="1"/>
</dbReference>
<dbReference type="PROSITE" id="PS51725">
    <property type="entry name" value="ABM"/>
    <property type="match status" value="1"/>
</dbReference>
<keyword evidence="2" id="KW-0560">Oxidoreductase</keyword>
<dbReference type="EMBL" id="FOBF01000025">
    <property type="protein sequence ID" value="SEN34071.1"/>
    <property type="molecule type" value="Genomic_DNA"/>
</dbReference>
<dbReference type="Proteomes" id="UP000198953">
    <property type="component" value="Unassembled WGS sequence"/>
</dbReference>
<organism evidence="2 3">
    <name type="scientific">Nonomuraea pusilla</name>
    <dbReference type="NCBI Taxonomy" id="46177"/>
    <lineage>
        <taxon>Bacteria</taxon>
        <taxon>Bacillati</taxon>
        <taxon>Actinomycetota</taxon>
        <taxon>Actinomycetes</taxon>
        <taxon>Streptosporangiales</taxon>
        <taxon>Streptosporangiaceae</taxon>
        <taxon>Nonomuraea</taxon>
    </lineage>
</organism>
<dbReference type="PANTHER" id="PTHR33336:SF15">
    <property type="entry name" value="ABM DOMAIN-CONTAINING PROTEIN"/>
    <property type="match status" value="1"/>
</dbReference>
<dbReference type="OrthoDB" id="3695636at2"/>
<protein>
    <submittedName>
        <fullName evidence="2">Quinol monooxygenase YgiN</fullName>
    </submittedName>
</protein>
<keyword evidence="3" id="KW-1185">Reference proteome</keyword>
<evidence type="ECO:0000313" key="3">
    <source>
        <dbReference type="Proteomes" id="UP000198953"/>
    </source>
</evidence>
<dbReference type="GO" id="GO:0004497">
    <property type="term" value="F:monooxygenase activity"/>
    <property type="evidence" value="ECO:0007669"/>
    <property type="project" value="UniProtKB-KW"/>
</dbReference>
<dbReference type="RefSeq" id="WP_055502392.1">
    <property type="nucleotide sequence ID" value="NZ_BBZG01000001.1"/>
</dbReference>
<dbReference type="SUPFAM" id="SSF54909">
    <property type="entry name" value="Dimeric alpha+beta barrel"/>
    <property type="match status" value="1"/>
</dbReference>
<evidence type="ECO:0000259" key="1">
    <source>
        <dbReference type="PROSITE" id="PS51725"/>
    </source>
</evidence>
<dbReference type="Gene3D" id="3.30.70.100">
    <property type="match status" value="1"/>
</dbReference>